<dbReference type="Proteomes" id="UP001202961">
    <property type="component" value="Unassembled WGS sequence"/>
</dbReference>
<dbReference type="EMBL" id="JAMQBK010000038">
    <property type="protein sequence ID" value="MCM2371791.1"/>
    <property type="molecule type" value="Genomic_DNA"/>
</dbReference>
<evidence type="ECO:0000313" key="1">
    <source>
        <dbReference type="EMBL" id="MCM2371791.1"/>
    </source>
</evidence>
<evidence type="ECO:0000313" key="2">
    <source>
        <dbReference type="Proteomes" id="UP001202961"/>
    </source>
</evidence>
<name>A0ABT0U4D5_9BACT</name>
<accession>A0ABT0U4D5</accession>
<keyword evidence="2" id="KW-1185">Reference proteome</keyword>
<reference evidence="1 2" key="1">
    <citation type="journal article" date="2022" name="Syst. Appl. Microbiol.">
        <title>Rhodopirellula aestuarii sp. nov., a novel member of the genus Rhodopirellula isolated from brackish sediments collected in the Tagus River estuary, Portugal.</title>
        <authorList>
            <person name="Vitorino I.R."/>
            <person name="Klimek D."/>
            <person name="Calusinska M."/>
            <person name="Lobo-da-Cunha A."/>
            <person name="Vasconcelos V."/>
            <person name="Lage O.M."/>
        </authorList>
    </citation>
    <scope>NUCLEOTIDE SEQUENCE [LARGE SCALE GENOMIC DNA]</scope>
    <source>
        <strain evidence="1 2">ICT_H3.1</strain>
    </source>
</reference>
<protein>
    <submittedName>
        <fullName evidence="1">Uncharacterized protein</fullName>
    </submittedName>
</protein>
<comment type="caution">
    <text evidence="1">The sequence shown here is derived from an EMBL/GenBank/DDBJ whole genome shotgun (WGS) entry which is preliminary data.</text>
</comment>
<organism evidence="1 2">
    <name type="scientific">Aporhodopirellula aestuarii</name>
    <dbReference type="NCBI Taxonomy" id="2950107"/>
    <lineage>
        <taxon>Bacteria</taxon>
        <taxon>Pseudomonadati</taxon>
        <taxon>Planctomycetota</taxon>
        <taxon>Planctomycetia</taxon>
        <taxon>Pirellulales</taxon>
        <taxon>Pirellulaceae</taxon>
        <taxon>Aporhodopirellula</taxon>
    </lineage>
</organism>
<dbReference type="RefSeq" id="WP_250929424.1">
    <property type="nucleotide sequence ID" value="NZ_JAMQBK010000038.1"/>
</dbReference>
<proteinExistence type="predicted"/>
<sequence>MTESPKQTVAPEVAVGRRYYAEVLDGLPFGMMVGLLRRTIPLPFAFGITLSFRIRKWLGLSPLPAYGFGGVGCGTDLSREKMPSRPMSRWAGWFEDLGDLGFTPLRFCVGDYIGAKESASTVWIDSSRNTFACLEWFRMPGASGIEERSSLEFNSIVRKKSRAETSPVPVTEVMTAMIRESDMALQDAFKLNYIDTVFFPDSEKLKSVYLQHHSRLANYSALVQPDEVALQTYDRLSQGRLDCIIELGLVRELTPAEIREISKNRLE</sequence>
<gene>
    <name evidence="1" type="ORF">NB063_14360</name>
</gene>